<protein>
    <submittedName>
        <fullName evidence="1">Uncharacterized protein</fullName>
    </submittedName>
</protein>
<evidence type="ECO:0000313" key="2">
    <source>
        <dbReference type="Proteomes" id="UP001500902"/>
    </source>
</evidence>
<sequence length="59" mass="7011">MGVLPDWKWYGRPDFRGFFSPAGWAGWRELLENPVEYVFHWGVWVGTRFRLLTPPTTAR</sequence>
<accession>A0ABP7BMS7</accession>
<dbReference type="Proteomes" id="UP001500902">
    <property type="component" value="Unassembled WGS sequence"/>
</dbReference>
<keyword evidence="2" id="KW-1185">Reference proteome</keyword>
<dbReference type="EMBL" id="BAAAZP010000060">
    <property type="protein sequence ID" value="GAA3664971.1"/>
    <property type="molecule type" value="Genomic_DNA"/>
</dbReference>
<comment type="caution">
    <text evidence="1">The sequence shown here is derived from an EMBL/GenBank/DDBJ whole genome shotgun (WGS) entry which is preliminary data.</text>
</comment>
<gene>
    <name evidence="1" type="ORF">GCM10022224_031520</name>
</gene>
<name>A0ABP7BMS7_9ACTN</name>
<proteinExistence type="predicted"/>
<reference evidence="2" key="1">
    <citation type="journal article" date="2019" name="Int. J. Syst. Evol. Microbiol.">
        <title>The Global Catalogue of Microorganisms (GCM) 10K type strain sequencing project: providing services to taxonomists for standard genome sequencing and annotation.</title>
        <authorList>
            <consortium name="The Broad Institute Genomics Platform"/>
            <consortium name="The Broad Institute Genome Sequencing Center for Infectious Disease"/>
            <person name="Wu L."/>
            <person name="Ma J."/>
        </authorList>
    </citation>
    <scope>NUCLEOTIDE SEQUENCE [LARGE SCALE GENOMIC DNA]</scope>
    <source>
        <strain evidence="2">JCM 16904</strain>
    </source>
</reference>
<evidence type="ECO:0000313" key="1">
    <source>
        <dbReference type="EMBL" id="GAA3664971.1"/>
    </source>
</evidence>
<organism evidence="1 2">
    <name type="scientific">Nonomuraea antimicrobica</name>
    <dbReference type="NCBI Taxonomy" id="561173"/>
    <lineage>
        <taxon>Bacteria</taxon>
        <taxon>Bacillati</taxon>
        <taxon>Actinomycetota</taxon>
        <taxon>Actinomycetes</taxon>
        <taxon>Streptosporangiales</taxon>
        <taxon>Streptosporangiaceae</taxon>
        <taxon>Nonomuraea</taxon>
    </lineage>
</organism>